<protein>
    <submittedName>
        <fullName evidence="7">ABC-2 type transport system ATP-binding protein</fullName>
    </submittedName>
</protein>
<dbReference type="Proteomes" id="UP000547458">
    <property type="component" value="Unassembled WGS sequence"/>
</dbReference>
<dbReference type="EMBL" id="JAATJL010000001">
    <property type="protein sequence ID" value="NJC23471.1"/>
    <property type="molecule type" value="Genomic_DNA"/>
</dbReference>
<reference evidence="7 8" key="1">
    <citation type="submission" date="2020-03" db="EMBL/GenBank/DDBJ databases">
        <title>Sequencing the genomes of 1000 actinobacteria strains.</title>
        <authorList>
            <person name="Klenk H.-P."/>
        </authorList>
    </citation>
    <scope>NUCLEOTIDE SEQUENCE [LARGE SCALE GENOMIC DNA]</scope>
    <source>
        <strain evidence="7 8">DSM 16403</strain>
    </source>
</reference>
<dbReference type="RefSeq" id="WP_167994652.1">
    <property type="nucleotide sequence ID" value="NZ_JAATJL010000001.1"/>
</dbReference>
<dbReference type="InterPro" id="IPR003439">
    <property type="entry name" value="ABC_transporter-like_ATP-bd"/>
</dbReference>
<keyword evidence="8" id="KW-1185">Reference proteome</keyword>
<keyword evidence="5" id="KW-0046">Antibiotic resistance</keyword>
<dbReference type="InterPro" id="IPR003593">
    <property type="entry name" value="AAA+_ATPase"/>
</dbReference>
<dbReference type="InterPro" id="IPR017871">
    <property type="entry name" value="ABC_transporter-like_CS"/>
</dbReference>
<dbReference type="AlphaFoldDB" id="A0A846RZ42"/>
<keyword evidence="2" id="KW-0813">Transport</keyword>
<evidence type="ECO:0000256" key="5">
    <source>
        <dbReference type="ARBA" id="ARBA00023251"/>
    </source>
</evidence>
<dbReference type="GO" id="GO:0005524">
    <property type="term" value="F:ATP binding"/>
    <property type="evidence" value="ECO:0007669"/>
    <property type="project" value="UniProtKB-KW"/>
</dbReference>
<dbReference type="InterPro" id="IPR027417">
    <property type="entry name" value="P-loop_NTPase"/>
</dbReference>
<evidence type="ECO:0000256" key="3">
    <source>
        <dbReference type="ARBA" id="ARBA00022741"/>
    </source>
</evidence>
<dbReference type="Pfam" id="PF00005">
    <property type="entry name" value="ABC_tran"/>
    <property type="match status" value="1"/>
</dbReference>
<keyword evidence="3" id="KW-0547">Nucleotide-binding</keyword>
<dbReference type="GO" id="GO:0005886">
    <property type="term" value="C:plasma membrane"/>
    <property type="evidence" value="ECO:0007669"/>
    <property type="project" value="UniProtKB-SubCell"/>
</dbReference>
<gene>
    <name evidence="7" type="ORF">BJ994_002547</name>
</gene>
<comment type="caution">
    <text evidence="7">The sequence shown here is derived from an EMBL/GenBank/DDBJ whole genome shotgun (WGS) entry which is preliminary data.</text>
</comment>
<dbReference type="GO" id="GO:0046677">
    <property type="term" value="P:response to antibiotic"/>
    <property type="evidence" value="ECO:0007669"/>
    <property type="project" value="UniProtKB-KW"/>
</dbReference>
<evidence type="ECO:0000313" key="7">
    <source>
        <dbReference type="EMBL" id="NJC23471.1"/>
    </source>
</evidence>
<evidence type="ECO:0000313" key="8">
    <source>
        <dbReference type="Proteomes" id="UP000547458"/>
    </source>
</evidence>
<proteinExistence type="predicted"/>
<dbReference type="PANTHER" id="PTHR42711">
    <property type="entry name" value="ABC TRANSPORTER ATP-BINDING PROTEIN"/>
    <property type="match status" value="1"/>
</dbReference>
<dbReference type="GO" id="GO:0016887">
    <property type="term" value="F:ATP hydrolysis activity"/>
    <property type="evidence" value="ECO:0007669"/>
    <property type="project" value="InterPro"/>
</dbReference>
<dbReference type="PROSITE" id="PS00211">
    <property type="entry name" value="ABC_TRANSPORTER_1"/>
    <property type="match status" value="1"/>
</dbReference>
<evidence type="ECO:0000256" key="1">
    <source>
        <dbReference type="ARBA" id="ARBA00004202"/>
    </source>
</evidence>
<dbReference type="PANTHER" id="PTHR42711:SF17">
    <property type="entry name" value="ABC TRANSPORTER ATP-BINDING PROTEIN"/>
    <property type="match status" value="1"/>
</dbReference>
<evidence type="ECO:0000259" key="6">
    <source>
        <dbReference type="PROSITE" id="PS50893"/>
    </source>
</evidence>
<evidence type="ECO:0000256" key="4">
    <source>
        <dbReference type="ARBA" id="ARBA00022840"/>
    </source>
</evidence>
<comment type="subcellular location">
    <subcellularLocation>
        <location evidence="1">Cell membrane</location>
        <topology evidence="1">Peripheral membrane protein</topology>
    </subcellularLocation>
</comment>
<dbReference type="InterPro" id="IPR050763">
    <property type="entry name" value="ABC_transporter_ATP-binding"/>
</dbReference>
<sequence length="309" mass="32501">MTSPSLTGTTTSTTTALASADSVSKAFGGVTALDSVSLDIRPGESVGLLGPNGAGKSTLISLFCGLRRPDSGSVTLFGGTPSAPQSRHKLGITPQATAVPQTLRVSEAVNFVAAHYADPIPTDELLADFGLESTARQQCGGLSGGQQRRLLVALAMVGRPELVILDEPTTGLDVDARETLWRSLKEYRRTGGTLLITSHYLEEIQALSGRVVVMDHGSVIADGTVDEIRSRVAVSKVSFRTDLPPSSFAALPHSTDCTADDGGRVTIVTHDADATVRELVQRAMPFSQLEVRGASLEEAFLALTAKERS</sequence>
<keyword evidence="4 7" id="KW-0067">ATP-binding</keyword>
<name>A0A846RZ42_9MICC</name>
<dbReference type="SUPFAM" id="SSF52540">
    <property type="entry name" value="P-loop containing nucleoside triphosphate hydrolases"/>
    <property type="match status" value="1"/>
</dbReference>
<dbReference type="CDD" id="cd03230">
    <property type="entry name" value="ABC_DR_subfamily_A"/>
    <property type="match status" value="1"/>
</dbReference>
<evidence type="ECO:0000256" key="2">
    <source>
        <dbReference type="ARBA" id="ARBA00022448"/>
    </source>
</evidence>
<accession>A0A846RZ42</accession>
<dbReference type="PROSITE" id="PS50893">
    <property type="entry name" value="ABC_TRANSPORTER_2"/>
    <property type="match status" value="1"/>
</dbReference>
<organism evidence="7 8">
    <name type="scientific">Arthrobacter pigmenti</name>
    <dbReference type="NCBI Taxonomy" id="271432"/>
    <lineage>
        <taxon>Bacteria</taxon>
        <taxon>Bacillati</taxon>
        <taxon>Actinomycetota</taxon>
        <taxon>Actinomycetes</taxon>
        <taxon>Micrococcales</taxon>
        <taxon>Micrococcaceae</taxon>
        <taxon>Arthrobacter</taxon>
    </lineage>
</organism>
<dbReference type="SMART" id="SM00382">
    <property type="entry name" value="AAA"/>
    <property type="match status" value="1"/>
</dbReference>
<dbReference type="Gene3D" id="3.40.50.300">
    <property type="entry name" value="P-loop containing nucleotide triphosphate hydrolases"/>
    <property type="match status" value="1"/>
</dbReference>
<feature type="domain" description="ABC transporter" evidence="6">
    <location>
        <begin position="18"/>
        <end position="241"/>
    </location>
</feature>